<organism evidence="1 2">
    <name type="scientific">Paractinoplanes atraurantiacus</name>
    <dbReference type="NCBI Taxonomy" id="1036182"/>
    <lineage>
        <taxon>Bacteria</taxon>
        <taxon>Bacillati</taxon>
        <taxon>Actinomycetota</taxon>
        <taxon>Actinomycetes</taxon>
        <taxon>Micromonosporales</taxon>
        <taxon>Micromonosporaceae</taxon>
        <taxon>Paractinoplanes</taxon>
    </lineage>
</organism>
<proteinExistence type="predicted"/>
<reference evidence="1 2" key="1">
    <citation type="submission" date="2017-09" db="EMBL/GenBank/DDBJ databases">
        <authorList>
            <person name="Ehlers B."/>
            <person name="Leendertz F.H."/>
        </authorList>
    </citation>
    <scope>NUCLEOTIDE SEQUENCE [LARGE SCALE GENOMIC DNA]</scope>
    <source>
        <strain evidence="1 2">CGMCC 4.6857</strain>
    </source>
</reference>
<gene>
    <name evidence="1" type="ORF">SAMN05421748_12418</name>
</gene>
<keyword evidence="2" id="KW-1185">Reference proteome</keyword>
<evidence type="ECO:0000313" key="2">
    <source>
        <dbReference type="Proteomes" id="UP000219612"/>
    </source>
</evidence>
<evidence type="ECO:0000313" key="1">
    <source>
        <dbReference type="EMBL" id="SNY62776.1"/>
    </source>
</evidence>
<protein>
    <submittedName>
        <fullName evidence="1">Uncharacterized protein</fullName>
    </submittedName>
</protein>
<dbReference type="Proteomes" id="UP000219612">
    <property type="component" value="Unassembled WGS sequence"/>
</dbReference>
<dbReference type="EMBL" id="OBDY01000024">
    <property type="protein sequence ID" value="SNY62776.1"/>
    <property type="molecule type" value="Genomic_DNA"/>
</dbReference>
<dbReference type="AlphaFoldDB" id="A0A285JTY4"/>
<sequence length="58" mass="5806">MFGFVLGALAVSWGVLAAFLDQPGATDHRRAKQLCTALLTACTAATAVGGVAALSGAW</sequence>
<name>A0A285JTY4_9ACTN</name>
<dbReference type="RefSeq" id="WP_179855489.1">
    <property type="nucleotide sequence ID" value="NZ_OBDY01000024.1"/>
</dbReference>
<accession>A0A285JTY4</accession>